<feature type="domain" description="HTH Mu-type" evidence="2">
    <location>
        <begin position="2"/>
        <end position="67"/>
    </location>
</feature>
<dbReference type="AlphaFoldDB" id="A0A8G2C796"/>
<dbReference type="Pfam" id="PF02316">
    <property type="entry name" value="HTH_Tnp_Mu_1"/>
    <property type="match status" value="1"/>
</dbReference>
<dbReference type="RefSeq" id="WP_020001552.1">
    <property type="nucleotide sequence ID" value="NZ_CP192219.1"/>
</dbReference>
<accession>A0A8G2C796</accession>
<dbReference type="SUPFAM" id="SSF50610">
    <property type="entry name" value="mu transposase, C-terminal domain"/>
    <property type="match status" value="1"/>
</dbReference>
<dbReference type="GO" id="GO:0003677">
    <property type="term" value="F:DNA binding"/>
    <property type="evidence" value="ECO:0007669"/>
    <property type="project" value="InterPro"/>
</dbReference>
<evidence type="ECO:0000313" key="4">
    <source>
        <dbReference type="Proteomes" id="UP000184001"/>
    </source>
</evidence>
<dbReference type="Gene3D" id="1.10.10.10">
    <property type="entry name" value="Winged helix-like DNA-binding domain superfamily/Winged helix DNA-binding domain"/>
    <property type="match status" value="1"/>
</dbReference>
<proteinExistence type="predicted"/>
<reference evidence="3 4" key="1">
    <citation type="submission" date="2016-11" db="EMBL/GenBank/DDBJ databases">
        <authorList>
            <person name="Varghese N."/>
            <person name="Submissions S."/>
        </authorList>
    </citation>
    <scope>NUCLEOTIDE SEQUENCE [LARGE SCALE GENOMIC DNA]</scope>
    <source>
        <strain evidence="3 4">DSM 17919</strain>
    </source>
</reference>
<dbReference type="Gene3D" id="3.30.420.10">
    <property type="entry name" value="Ribonuclease H-like superfamily/Ribonuclease H"/>
    <property type="match status" value="1"/>
</dbReference>
<dbReference type="InterPro" id="IPR036388">
    <property type="entry name" value="WH-like_DNA-bd_sf"/>
</dbReference>
<dbReference type="InterPro" id="IPR003314">
    <property type="entry name" value="Mu-type_HTH"/>
</dbReference>
<dbReference type="InterPro" id="IPR009061">
    <property type="entry name" value="DNA-bd_dom_put_sf"/>
</dbReference>
<comment type="caution">
    <text evidence="3">The sequence shown here is derived from an EMBL/GenBank/DDBJ whole genome shotgun (WGS) entry which is preliminary data.</text>
</comment>
<dbReference type="SUPFAM" id="SSF46955">
    <property type="entry name" value="Putative DNA-binding domain"/>
    <property type="match status" value="1"/>
</dbReference>
<feature type="domain" description="Integrase catalytic" evidence="1">
    <location>
        <begin position="257"/>
        <end position="466"/>
    </location>
</feature>
<dbReference type="InterPro" id="IPR001584">
    <property type="entry name" value="Integrase_cat-core"/>
</dbReference>
<dbReference type="Pfam" id="PF09299">
    <property type="entry name" value="Mu-transpos_C"/>
    <property type="match status" value="1"/>
</dbReference>
<dbReference type="PROSITE" id="PS51702">
    <property type="entry name" value="HTH_MU"/>
    <property type="match status" value="1"/>
</dbReference>
<evidence type="ECO:0000313" key="3">
    <source>
        <dbReference type="EMBL" id="SHI59891.1"/>
    </source>
</evidence>
<dbReference type="GO" id="GO:0015074">
    <property type="term" value="P:DNA integration"/>
    <property type="evidence" value="ECO:0007669"/>
    <property type="project" value="InterPro"/>
</dbReference>
<dbReference type="InterPro" id="IPR015378">
    <property type="entry name" value="Transposase-like_Mu_C"/>
</dbReference>
<evidence type="ECO:0000259" key="1">
    <source>
        <dbReference type="PROSITE" id="PS50994"/>
    </source>
</evidence>
<dbReference type="InterPro" id="IPR036397">
    <property type="entry name" value="RNaseH_sf"/>
</dbReference>
<evidence type="ECO:0000259" key="2">
    <source>
        <dbReference type="PROSITE" id="PS51702"/>
    </source>
</evidence>
<name>A0A8G2C796_9BACT</name>
<dbReference type="Proteomes" id="UP000184001">
    <property type="component" value="Unassembled WGS sequence"/>
</dbReference>
<protein>
    <submittedName>
        <fullName evidence="3">Putative transposase</fullName>
    </submittedName>
</protein>
<dbReference type="PROSITE" id="PS50994">
    <property type="entry name" value="INTEGRASE"/>
    <property type="match status" value="1"/>
</dbReference>
<organism evidence="3 4">
    <name type="scientific">Halodesulfovibrio aestuarii</name>
    <dbReference type="NCBI Taxonomy" id="126333"/>
    <lineage>
        <taxon>Bacteria</taxon>
        <taxon>Pseudomonadati</taxon>
        <taxon>Thermodesulfobacteriota</taxon>
        <taxon>Desulfovibrionia</taxon>
        <taxon>Desulfovibrionales</taxon>
        <taxon>Desulfovibrionaceae</taxon>
        <taxon>Halodesulfovibrio</taxon>
    </lineage>
</organism>
<gene>
    <name evidence="3" type="ORF">SAMN05660830_00419</name>
</gene>
<dbReference type="InterPro" id="IPR009004">
    <property type="entry name" value="Transposase_Mu_C"/>
</dbReference>
<dbReference type="SUPFAM" id="SSF53098">
    <property type="entry name" value="Ribonuclease H-like"/>
    <property type="match status" value="1"/>
</dbReference>
<dbReference type="EMBL" id="FQZR01000002">
    <property type="protein sequence ID" value="SHI59891.1"/>
    <property type="molecule type" value="Genomic_DNA"/>
</dbReference>
<sequence>MLKEAYTTKELMVALTIKAESSITRRAKRESWQARPRVGRGGGSEWLVASMPDVTRTALVSAEARLAEQRTVKPTVPTLATAGVSDVKRKKALARADMVALYTDWLAKAGHGTKATARDSFIQAYKGGAWPQLLEALGSKVSWKSIERWKVGLRKNKTVVALVDRRGAGNEQRAKMTEAHAKLLLNAVLQPNHPTVSSAIRMATSAMNAQQLEIPAERTMRRFIAMWKETNFGTWVYTREGKKAWNDKAAFYIERDYSLIEVGDIVVADGHVLNFETLNPWTGKAQRMELIMWYDMKSNCPLGWEIMPTENTQSIAAAFRRAVMTLGKYPLIAYLDNGKAFRSKYFNGVDFRQTGIAGLFQDLGIHTIFAWPYHGQSKTVERFFGTLHELEQWVPSYVGNSIDAKPARLNRGEPLHRKAYEAAGGRPLTLEETHYIVAKWIDDYISRPQRGHLNGKTPAEVFMQGKGAGVDETKLRHLMMAKAVRQVRREGIRFLNERYYDGMLHGRTHPVQIKYDLQDPSYILVYSEDGGEFLCKAQRQNALHPAASLLGTDQHREELKQAIDLKKQQEKDASSIARQVLADSLADQRNRMIVAQNEKIEPKAQEAAPLSQAKVLSIESAKKKAQAKREQAPSYVPPAEKPEIVTELDKYDYLFMLSVKEGIVLREADREWMEYYESTEEYKQVAAPRYERLRKLYEKNRPCVAQAN</sequence>
<dbReference type="InterPro" id="IPR012337">
    <property type="entry name" value="RNaseH-like_sf"/>
</dbReference>